<dbReference type="EMBL" id="QFOI01000086">
    <property type="protein sequence ID" value="PZP49999.1"/>
    <property type="molecule type" value="Genomic_DNA"/>
</dbReference>
<dbReference type="AlphaFoldDB" id="A0A2W5H853"/>
<protein>
    <recommendedName>
        <fullName evidence="3">Cell division protein FtsQ</fullName>
    </recommendedName>
</protein>
<name>A0A2W5H853_9SPHI</name>
<dbReference type="Proteomes" id="UP000249645">
    <property type="component" value="Unassembled WGS sequence"/>
</dbReference>
<comment type="caution">
    <text evidence="1">The sequence shown here is derived from an EMBL/GenBank/DDBJ whole genome shotgun (WGS) entry which is preliminary data.</text>
</comment>
<reference evidence="1 2" key="1">
    <citation type="submission" date="2017-11" db="EMBL/GenBank/DDBJ databases">
        <title>Infants hospitalized years apart are colonized by the same room-sourced microbial strains.</title>
        <authorList>
            <person name="Brooks B."/>
            <person name="Olm M.R."/>
            <person name="Firek B.A."/>
            <person name="Baker R."/>
            <person name="Thomas B.C."/>
            <person name="Morowitz M.J."/>
            <person name="Banfield J.F."/>
        </authorList>
    </citation>
    <scope>NUCLEOTIDE SEQUENCE [LARGE SCALE GENOMIC DNA]</scope>
    <source>
        <strain evidence="1">S2_009_000_R2_76</strain>
    </source>
</reference>
<organism evidence="1 2">
    <name type="scientific">Pseudopedobacter saltans</name>
    <dbReference type="NCBI Taxonomy" id="151895"/>
    <lineage>
        <taxon>Bacteria</taxon>
        <taxon>Pseudomonadati</taxon>
        <taxon>Bacteroidota</taxon>
        <taxon>Sphingobacteriia</taxon>
        <taxon>Sphingobacteriales</taxon>
        <taxon>Sphingobacteriaceae</taxon>
        <taxon>Pseudopedobacter</taxon>
    </lineage>
</organism>
<gene>
    <name evidence="1" type="ORF">DI598_06580</name>
</gene>
<dbReference type="PROSITE" id="PS51257">
    <property type="entry name" value="PROKAR_LIPOPROTEIN"/>
    <property type="match status" value="1"/>
</dbReference>
<evidence type="ECO:0008006" key="3">
    <source>
        <dbReference type="Google" id="ProtNLM"/>
    </source>
</evidence>
<proteinExistence type="predicted"/>
<evidence type="ECO:0000313" key="1">
    <source>
        <dbReference type="EMBL" id="PZP49999.1"/>
    </source>
</evidence>
<evidence type="ECO:0000313" key="2">
    <source>
        <dbReference type="Proteomes" id="UP000249645"/>
    </source>
</evidence>
<sequence length="310" mass="35117">MKRKLIFLLWVLLGCGLITLLVAARGARKNAVCPDFKISIEGKNNQIFIDEKEIVSIAKENGVGKGIPAKDINLQNIENALKANPWISHAKMYFDDENNLRASIWESEPIARIFTLEGSSFYVDSATRILPLHPAVIARLPVFTSFTSTKAKLSKPDSLLLVDVKNVAEFIVVDSFWNAFVSEVNIRPDRTFEIVPTLGNTIITLGRGDSLQEKFDRLYSFYKQVWTKTGFNRYEKLDVRCYNQVIATRRGGMAYQLKDTATINAQSNSRWNVKQLEQSGIINADSTNKKDVKRTTVKPVTNNNKKQRRN</sequence>
<accession>A0A2W5H853</accession>